<name>A0A1G7IBR5_9BACT</name>
<organism evidence="5 6">
    <name type="scientific">Terriglobus roseus</name>
    <dbReference type="NCBI Taxonomy" id="392734"/>
    <lineage>
        <taxon>Bacteria</taxon>
        <taxon>Pseudomonadati</taxon>
        <taxon>Acidobacteriota</taxon>
        <taxon>Terriglobia</taxon>
        <taxon>Terriglobales</taxon>
        <taxon>Acidobacteriaceae</taxon>
        <taxon>Terriglobus</taxon>
    </lineage>
</organism>
<dbReference type="PROSITE" id="PS00675">
    <property type="entry name" value="SIGMA54_INTERACT_1"/>
    <property type="match status" value="1"/>
</dbReference>
<evidence type="ECO:0000256" key="2">
    <source>
        <dbReference type="ARBA" id="ARBA00022840"/>
    </source>
</evidence>
<dbReference type="GO" id="GO:0003677">
    <property type="term" value="F:DNA binding"/>
    <property type="evidence" value="ECO:0007669"/>
    <property type="project" value="UniProtKB-KW"/>
</dbReference>
<dbReference type="SUPFAM" id="SSF52172">
    <property type="entry name" value="CheY-like"/>
    <property type="match status" value="1"/>
</dbReference>
<feature type="domain" description="Sigma-54 factor interaction" evidence="4">
    <location>
        <begin position="166"/>
        <end position="394"/>
    </location>
</feature>
<dbReference type="InterPro" id="IPR025662">
    <property type="entry name" value="Sigma_54_int_dom_ATP-bd_1"/>
</dbReference>
<dbReference type="InterPro" id="IPR025943">
    <property type="entry name" value="Sigma_54_int_dom_ATP-bd_2"/>
</dbReference>
<dbReference type="PANTHER" id="PTHR32071:SF117">
    <property type="entry name" value="PTS-DEPENDENT DIHYDROXYACETONE KINASE OPERON REGULATORY PROTEIN-RELATED"/>
    <property type="match status" value="1"/>
</dbReference>
<dbReference type="InterPro" id="IPR011006">
    <property type="entry name" value="CheY-like_superfamily"/>
</dbReference>
<evidence type="ECO:0000313" key="6">
    <source>
        <dbReference type="Proteomes" id="UP000182427"/>
    </source>
</evidence>
<gene>
    <name evidence="5" type="ORF">SAMN05444167_1391</name>
</gene>
<dbReference type="Gene3D" id="3.40.50.300">
    <property type="entry name" value="P-loop containing nucleotide triphosphate hydrolases"/>
    <property type="match status" value="1"/>
</dbReference>
<dbReference type="Proteomes" id="UP000182427">
    <property type="component" value="Chromosome I"/>
</dbReference>
<dbReference type="AlphaFoldDB" id="A0A1G7IBR5"/>
<keyword evidence="6" id="KW-1185">Reference proteome</keyword>
<keyword evidence="2" id="KW-0067">ATP-binding</keyword>
<dbReference type="InterPro" id="IPR058031">
    <property type="entry name" value="AAA_lid_NorR"/>
</dbReference>
<proteinExistence type="predicted"/>
<dbReference type="Gene3D" id="3.40.50.2300">
    <property type="match status" value="1"/>
</dbReference>
<keyword evidence="3 5" id="KW-0238">DNA-binding</keyword>
<dbReference type="PROSITE" id="PS50045">
    <property type="entry name" value="SIGMA54_INTERACT_4"/>
    <property type="match status" value="1"/>
</dbReference>
<reference evidence="5 6" key="1">
    <citation type="submission" date="2016-10" db="EMBL/GenBank/DDBJ databases">
        <authorList>
            <person name="de Groot N.N."/>
        </authorList>
    </citation>
    <scope>NUCLEOTIDE SEQUENCE [LARGE SCALE GENOMIC DNA]</scope>
    <source>
        <strain evidence="5 6">GAS232</strain>
    </source>
</reference>
<dbReference type="RefSeq" id="WP_083344499.1">
    <property type="nucleotide sequence ID" value="NZ_LT629690.1"/>
</dbReference>
<evidence type="ECO:0000256" key="1">
    <source>
        <dbReference type="ARBA" id="ARBA00022741"/>
    </source>
</evidence>
<evidence type="ECO:0000259" key="4">
    <source>
        <dbReference type="PROSITE" id="PS50045"/>
    </source>
</evidence>
<dbReference type="PROSITE" id="PS00676">
    <property type="entry name" value="SIGMA54_INTERACT_2"/>
    <property type="match status" value="1"/>
</dbReference>
<dbReference type="InterPro" id="IPR027417">
    <property type="entry name" value="P-loop_NTPase"/>
</dbReference>
<dbReference type="OrthoDB" id="9771372at2"/>
<dbReference type="EMBL" id="LT629690">
    <property type="protein sequence ID" value="SDF10161.1"/>
    <property type="molecule type" value="Genomic_DNA"/>
</dbReference>
<dbReference type="InterPro" id="IPR003593">
    <property type="entry name" value="AAA+_ATPase"/>
</dbReference>
<dbReference type="PANTHER" id="PTHR32071">
    <property type="entry name" value="TRANSCRIPTIONAL REGULATORY PROTEIN"/>
    <property type="match status" value="1"/>
</dbReference>
<dbReference type="GO" id="GO:0005524">
    <property type="term" value="F:ATP binding"/>
    <property type="evidence" value="ECO:0007669"/>
    <property type="project" value="UniProtKB-KW"/>
</dbReference>
<evidence type="ECO:0000256" key="3">
    <source>
        <dbReference type="ARBA" id="ARBA00023125"/>
    </source>
</evidence>
<accession>A0A1G7IBR5</accession>
<dbReference type="CDD" id="cd00009">
    <property type="entry name" value="AAA"/>
    <property type="match status" value="1"/>
</dbReference>
<dbReference type="SMART" id="SM00382">
    <property type="entry name" value="AAA"/>
    <property type="match status" value="1"/>
</dbReference>
<dbReference type="Pfam" id="PF00158">
    <property type="entry name" value="Sigma54_activat"/>
    <property type="match status" value="1"/>
</dbReference>
<sequence>MNSVVAASVQQRSVVLVTPDTELRHKLSSLLSDMRWQVFPASGGAEAMMHLGSLEPEAMIVDHWLPDLDASEFAEYAATVCPATDMLQMDGSCNGSKVRSARRNELLHALREAQECCVERTPATGGFDGAAWLHAPVTVPFAAPMAVVKEALPEVAEEVKMHLPEFVGDALKMRELAQQIRLVAPHATANVLVLGETGTGKELVAKAVHRLSPRAGKPFVVLNCAAIPEHLLEAELFGHTRGAFTGAVSSRMGRIEAAHGGTLFLDEIGEMPLPLQAKMLRFLENGEIQKVGENEPIRVDVRIVAATHQPLEELARDRRFRPDLYYRLAVFPVEIPALRERREDIPMLVEHTLRKLGDSMPRKSISSEALSLLMELDWAGNVRELCHMVHRAVILCGEEAGIRPEHILLPGRFSAMQH</sequence>
<evidence type="ECO:0000313" key="5">
    <source>
        <dbReference type="EMBL" id="SDF10161.1"/>
    </source>
</evidence>
<dbReference type="FunFam" id="3.40.50.300:FF:000006">
    <property type="entry name" value="DNA-binding transcriptional regulator NtrC"/>
    <property type="match status" value="1"/>
</dbReference>
<dbReference type="Gene3D" id="1.10.8.60">
    <property type="match status" value="1"/>
</dbReference>
<dbReference type="SUPFAM" id="SSF52540">
    <property type="entry name" value="P-loop containing nucleoside triphosphate hydrolases"/>
    <property type="match status" value="1"/>
</dbReference>
<dbReference type="GO" id="GO:0006355">
    <property type="term" value="P:regulation of DNA-templated transcription"/>
    <property type="evidence" value="ECO:0007669"/>
    <property type="project" value="InterPro"/>
</dbReference>
<keyword evidence="1" id="KW-0547">Nucleotide-binding</keyword>
<dbReference type="Pfam" id="PF25601">
    <property type="entry name" value="AAA_lid_14"/>
    <property type="match status" value="1"/>
</dbReference>
<dbReference type="InterPro" id="IPR002078">
    <property type="entry name" value="Sigma_54_int"/>
</dbReference>
<protein>
    <submittedName>
        <fullName evidence="5">DNA-binding transcriptional response regulator, NtrC family, contains REC, AAA-type ATPase, and a Fis-type DNA-binding domains</fullName>
    </submittedName>
</protein>